<evidence type="ECO:0000256" key="2">
    <source>
        <dbReference type="SAM" id="MobiDB-lite"/>
    </source>
</evidence>
<name>A0A550C4K3_9AGAR</name>
<accession>A0A550C4K3</accession>
<sequence length="930" mass="105161">MPSAARHQTRARGLFPCPKCGHVCSNQSGLTRHINANHRDITPAADDEEDPASSTIFYHAKLNGKPCDAQGRYLAPNGRPSPPPSPPPIPDDIDADPAWFPFASRIEYDFAHLHYVKEQASADEIKAALDIWTAVLLPYGKEAPWKNAEEMYETIDAIQAGVAPWQRVKMRYTGELPRGTPPKWMTQTYDLYVRDARALLHQQLASEQFRDALTPIPYVQFNKDDERVVSNFMSGDWAYSQADVLGEDENTHGAMFVPVISGSDKTTVSVATGHQEYHPVYISPGCITNTARRAQGDGVLPVAMLPIPKTRKKYRSSVAYQRFCRQLYHACLARVFRPLKPYMTTPEVVKCADGYYRRVIYGLGPYIADYPEQVWLSAIVQGWCPKCDACPDDLDGSGSRKRTHKKTEYLISVFDPGILWSDFGVRTDVVPFTYEFPRADIHELLSPDLLHQVIKGTFKDHLVTWIGEYLVLVYGETRAKEILDDIDRRISAPPSFPNLRRFPEGRDFTQWTGDDSKALMRVYLAAIAGHVPMEMCQCFSSFLDFCYIARRNAISASALSELQQALDRFYQYREIFITTGVRVDISLPRQHSLKHYATSILLFGSPNGLCSSITESKHIKAVKEPWRRSSRHNALGQMLTTNIRIDKMHAARLAFEKRGMMEGSTSSYTARMLAGVAPQSPGSHDDGDEDEEPDAGPRALSSVDLATTKRVFPFPANNHYLAAYVNQPHLPSLLRRFLHNQLYPDASADNLADEALPHITSRVYVYHSAVARFYAPSDLCGAGGMRRERIRSTPNWYGVPRRDTVLVNVGSDETVLKGMIVGRVHLFLSFKYDDRVYPCALVHWFVPANDERDEETGMWMVKPEFTGNNRPSLEIIHMEAIARGVHLIGAYGSQFLPEDFHYSYSLDAFRSFYVNHYSDHHMHEFLSVHS</sequence>
<dbReference type="SMART" id="SM00355">
    <property type="entry name" value="ZnF_C2H2"/>
    <property type="match status" value="1"/>
</dbReference>
<keyword evidence="1" id="KW-0479">Metal-binding</keyword>
<reference evidence="5" key="2">
    <citation type="submission" date="2019-06" db="EMBL/GenBank/DDBJ databases">
        <authorList>
            <consortium name="DOE Joint Genome Institute"/>
            <person name="Ahrendt S.R."/>
            <person name="Cantor M.N."/>
            <person name="Hua S.X."/>
        </authorList>
    </citation>
    <scope>NUCLEOTIDE SEQUENCE</scope>
    <source>
        <strain evidence="5">NL-1724</strain>
    </source>
</reference>
<keyword evidence="1" id="KW-0863">Zinc-finger</keyword>
<dbReference type="EMBL" id="VDMD01000038">
    <property type="protein sequence ID" value="TRM58162.1"/>
    <property type="molecule type" value="Genomic_DNA"/>
</dbReference>
<evidence type="ECO:0000313" key="5">
    <source>
        <dbReference type="EMBL" id="TRM59731.1"/>
    </source>
</evidence>
<dbReference type="EMBL" id="VDMD01000026">
    <property type="protein sequence ID" value="TRM59731.1"/>
    <property type="molecule type" value="Genomic_DNA"/>
</dbReference>
<organism evidence="5 6">
    <name type="scientific">Schizophyllum amplum</name>
    <dbReference type="NCBI Taxonomy" id="97359"/>
    <lineage>
        <taxon>Eukaryota</taxon>
        <taxon>Fungi</taxon>
        <taxon>Dikarya</taxon>
        <taxon>Basidiomycota</taxon>
        <taxon>Agaricomycotina</taxon>
        <taxon>Agaricomycetes</taxon>
        <taxon>Agaricomycetidae</taxon>
        <taxon>Agaricales</taxon>
        <taxon>Schizophyllaceae</taxon>
        <taxon>Schizophyllum</taxon>
    </lineage>
</organism>
<dbReference type="AlphaFoldDB" id="A0A550C4K3"/>
<protein>
    <recommendedName>
        <fullName evidence="3">C2H2-type domain-containing protein</fullName>
    </recommendedName>
</protein>
<dbReference type="PROSITE" id="PS50157">
    <property type="entry name" value="ZINC_FINGER_C2H2_2"/>
    <property type="match status" value="1"/>
</dbReference>
<dbReference type="Pfam" id="PF18759">
    <property type="entry name" value="Plavaka"/>
    <property type="match status" value="1"/>
</dbReference>
<comment type="caution">
    <text evidence="5">The sequence shown here is derived from an EMBL/GenBank/DDBJ whole genome shotgun (WGS) entry which is preliminary data.</text>
</comment>
<reference evidence="5 6" key="1">
    <citation type="journal article" date="2019" name="New Phytol.">
        <title>Comparative genomics reveals unique wood-decay strategies and fruiting body development in the Schizophyllaceae.</title>
        <authorList>
            <person name="Almasi E."/>
            <person name="Sahu N."/>
            <person name="Krizsan K."/>
            <person name="Balint B."/>
            <person name="Kovacs G.M."/>
            <person name="Kiss B."/>
            <person name="Cseklye J."/>
            <person name="Drula E."/>
            <person name="Henrissat B."/>
            <person name="Nagy I."/>
            <person name="Chovatia M."/>
            <person name="Adam C."/>
            <person name="LaButti K."/>
            <person name="Lipzen A."/>
            <person name="Riley R."/>
            <person name="Grigoriev I.V."/>
            <person name="Nagy L.G."/>
        </authorList>
    </citation>
    <scope>NUCLEOTIDE SEQUENCE [LARGE SCALE GENOMIC DNA]</scope>
    <source>
        <strain evidence="5 6">NL-1724</strain>
    </source>
</reference>
<evidence type="ECO:0000313" key="4">
    <source>
        <dbReference type="EMBL" id="TRM58162.1"/>
    </source>
</evidence>
<evidence type="ECO:0000259" key="3">
    <source>
        <dbReference type="PROSITE" id="PS50157"/>
    </source>
</evidence>
<keyword evidence="6" id="KW-1185">Reference proteome</keyword>
<feature type="compositionally biased region" description="Pro residues" evidence="2">
    <location>
        <begin position="79"/>
        <end position="90"/>
    </location>
</feature>
<gene>
    <name evidence="5" type="ORF">BD626DRAFT_408644</name>
    <name evidence="4" type="ORF">BD626DRAFT_410902</name>
</gene>
<evidence type="ECO:0000256" key="1">
    <source>
        <dbReference type="PROSITE-ProRule" id="PRU00042"/>
    </source>
</evidence>
<evidence type="ECO:0000313" key="6">
    <source>
        <dbReference type="Proteomes" id="UP000320762"/>
    </source>
</evidence>
<feature type="domain" description="C2H2-type" evidence="3">
    <location>
        <begin position="15"/>
        <end position="43"/>
    </location>
</feature>
<keyword evidence="1" id="KW-0862">Zinc</keyword>
<dbReference type="PROSITE" id="PS00028">
    <property type="entry name" value="ZINC_FINGER_C2H2_1"/>
    <property type="match status" value="1"/>
</dbReference>
<dbReference type="OrthoDB" id="3199698at2759"/>
<dbReference type="Proteomes" id="UP000320762">
    <property type="component" value="Unassembled WGS sequence"/>
</dbReference>
<dbReference type="GO" id="GO:0008270">
    <property type="term" value="F:zinc ion binding"/>
    <property type="evidence" value="ECO:0007669"/>
    <property type="project" value="UniProtKB-KW"/>
</dbReference>
<dbReference type="InterPro" id="IPR013087">
    <property type="entry name" value="Znf_C2H2_type"/>
</dbReference>
<dbReference type="InterPro" id="IPR041078">
    <property type="entry name" value="Plavaka"/>
</dbReference>
<proteinExistence type="predicted"/>
<feature type="region of interest" description="Disordered" evidence="2">
    <location>
        <begin position="69"/>
        <end position="92"/>
    </location>
</feature>
<feature type="region of interest" description="Disordered" evidence="2">
    <location>
        <begin position="676"/>
        <end position="698"/>
    </location>
</feature>